<feature type="transmembrane region" description="Helical" evidence="1">
    <location>
        <begin position="348"/>
        <end position="373"/>
    </location>
</feature>
<dbReference type="Proteomes" id="UP001379945">
    <property type="component" value="Unassembled WGS sequence"/>
</dbReference>
<keyword evidence="3" id="KW-1185">Reference proteome</keyword>
<sequence>MIQALNQRAGARWLSPAALWMLAGLLIGSWWLGAPYMGLGHDALYYAGDALRRSVFPGLQHDPFFGTGSQGNFTLYPHVFDALLGHTDIHTAALILTISAKLVWLVALAVMCRAALQQQPRWVLAFALVLALPTAYDPQRILSYGESFTTPRHWAEAVVMLSIAAQLHGRPWLALAGSLLSCTIHPLMGLAGLMLNVFALPGRWRLIVMAAGALSVATLCALGLGPFAHVFATYDDAWWEIVRTRNSIATIYPWDADMVAKVAAWLALWLHATRRLGNDPAAQRTAWAGIAGTMVLLGFFAIGALFHNVLLVKLQLVRGWWLAQVLAPIFIVKAMADVHTWRPVDRMVAALTMAALMTDLWSCLAMAACALALANLPAVNTWLEKRLGPTLGLAPWLAYGVLAITVVTRLARIEFNAVAYKLLWNDPHPLVTASASEPAVMIGLGLALLWLLRTVFKGRLPARAGAVLGLTLASTGLGFWLHQAQVKLDHDPEWEAALRREIPANATVHWDNNLPLVWILLGHPAYATSPQTAGALFDRPTAMELTRRLNWLDQHHLGTGQDTSLRQSEQGRSAGYDDIVRACADEALDVLLLDHERAGATKVFRRPGKPPISIFDCRALRTSGKS</sequence>
<evidence type="ECO:0008006" key="4">
    <source>
        <dbReference type="Google" id="ProtNLM"/>
    </source>
</evidence>
<feature type="transmembrane region" description="Helical" evidence="1">
    <location>
        <begin position="122"/>
        <end position="139"/>
    </location>
</feature>
<feature type="transmembrane region" description="Helical" evidence="1">
    <location>
        <begin position="393"/>
        <end position="411"/>
    </location>
</feature>
<dbReference type="RefSeq" id="WP_341399130.1">
    <property type="nucleotide sequence ID" value="NZ_JBBUTI010000006.1"/>
</dbReference>
<keyword evidence="1" id="KW-0472">Membrane</keyword>
<name>A0ABU9C807_9BURK</name>
<feature type="transmembrane region" description="Helical" evidence="1">
    <location>
        <begin position="285"/>
        <end position="307"/>
    </location>
</feature>
<feature type="transmembrane region" description="Helical" evidence="1">
    <location>
        <begin position="319"/>
        <end position="336"/>
    </location>
</feature>
<comment type="caution">
    <text evidence="2">The sequence shown here is derived from an EMBL/GenBank/DDBJ whole genome shotgun (WGS) entry which is preliminary data.</text>
</comment>
<feature type="transmembrane region" description="Helical" evidence="1">
    <location>
        <begin position="89"/>
        <end position="110"/>
    </location>
</feature>
<reference evidence="2 3" key="1">
    <citation type="submission" date="2024-04" db="EMBL/GenBank/DDBJ databases">
        <title>Novel species of the genus Ideonella isolated from streams.</title>
        <authorList>
            <person name="Lu H."/>
        </authorList>
    </citation>
    <scope>NUCLEOTIDE SEQUENCE [LARGE SCALE GENOMIC DNA]</scope>
    <source>
        <strain evidence="2 3">LYT19W</strain>
    </source>
</reference>
<keyword evidence="1" id="KW-1133">Transmembrane helix</keyword>
<feature type="transmembrane region" description="Helical" evidence="1">
    <location>
        <begin position="206"/>
        <end position="231"/>
    </location>
</feature>
<proteinExistence type="predicted"/>
<feature type="transmembrane region" description="Helical" evidence="1">
    <location>
        <begin position="12"/>
        <end position="32"/>
    </location>
</feature>
<evidence type="ECO:0000313" key="3">
    <source>
        <dbReference type="Proteomes" id="UP001379945"/>
    </source>
</evidence>
<feature type="transmembrane region" description="Helical" evidence="1">
    <location>
        <begin position="464"/>
        <end position="481"/>
    </location>
</feature>
<evidence type="ECO:0000256" key="1">
    <source>
        <dbReference type="SAM" id="Phobius"/>
    </source>
</evidence>
<dbReference type="EMBL" id="JBBUTI010000006">
    <property type="protein sequence ID" value="MEK8046834.1"/>
    <property type="molecule type" value="Genomic_DNA"/>
</dbReference>
<evidence type="ECO:0000313" key="2">
    <source>
        <dbReference type="EMBL" id="MEK8046834.1"/>
    </source>
</evidence>
<accession>A0ABU9C807</accession>
<feature type="transmembrane region" description="Helical" evidence="1">
    <location>
        <begin position="431"/>
        <end position="452"/>
    </location>
</feature>
<protein>
    <recommendedName>
        <fullName evidence="4">4-amino-4-deoxy-L-arabinose transferase-like glycosyltransferase</fullName>
    </recommendedName>
</protein>
<keyword evidence="1" id="KW-0812">Transmembrane</keyword>
<feature type="transmembrane region" description="Helical" evidence="1">
    <location>
        <begin position="172"/>
        <end position="199"/>
    </location>
</feature>
<organism evidence="2 3">
    <name type="scientific">Ideonella margarita</name>
    <dbReference type="NCBI Taxonomy" id="2984191"/>
    <lineage>
        <taxon>Bacteria</taxon>
        <taxon>Pseudomonadati</taxon>
        <taxon>Pseudomonadota</taxon>
        <taxon>Betaproteobacteria</taxon>
        <taxon>Burkholderiales</taxon>
        <taxon>Sphaerotilaceae</taxon>
        <taxon>Ideonella</taxon>
    </lineage>
</organism>
<gene>
    <name evidence="2" type="ORF">AACH00_10775</name>
</gene>